<feature type="domain" description="NADP-dependent oxidoreductase" evidence="3">
    <location>
        <begin position="66"/>
        <end position="359"/>
    </location>
</feature>
<dbReference type="SUPFAM" id="SSF51430">
    <property type="entry name" value="NAD(P)-linked oxidoreductase"/>
    <property type="match status" value="1"/>
</dbReference>
<dbReference type="InterPro" id="IPR036812">
    <property type="entry name" value="NAD(P)_OxRdtase_dom_sf"/>
</dbReference>
<dbReference type="GO" id="GO:0016491">
    <property type="term" value="F:oxidoreductase activity"/>
    <property type="evidence" value="ECO:0007669"/>
    <property type="project" value="UniProtKB-KW"/>
</dbReference>
<dbReference type="PANTHER" id="PTHR43625:SF88">
    <property type="entry name" value="OS07G0143000 PROTEIN"/>
    <property type="match status" value="1"/>
</dbReference>
<evidence type="ECO:0000313" key="5">
    <source>
        <dbReference type="Proteomes" id="UP000708148"/>
    </source>
</evidence>
<protein>
    <recommendedName>
        <fullName evidence="3">NADP-dependent oxidoreductase domain-containing protein</fullName>
    </recommendedName>
</protein>
<accession>A0A8S1J2N3</accession>
<feature type="region of interest" description="Disordered" evidence="2">
    <location>
        <begin position="17"/>
        <end position="41"/>
    </location>
</feature>
<sequence length="374" mass="39837">MSGVGLITECGVVSGRKRSGIRATRPGRGARESGPARTAGAAVGGEVATRDGTVELGKSGLEVTSIGIGAWSWGDTSGYWGYGKEYGREAGLEAYKALMDAGITFIDTAEVYGFGNSEKFLGEFAKEASSTPVIATKFAPYPWRLSAESVPIALKASLKRLQVDSIGLYMIHWPGFFWNAFFNDAYVEGLAKCVDEGLTKAVGVSNFNNERVRSAHKALAARGVPLASNQVQYSLLYRNPETNGVLEACRELGVTLVAYCPLAQGLLTGKYTETNLPTGPRANAITADRVRQVQPLLKLMKEIGDAHGGKTQSQVAINWTMCKGVLPIPGAKNASQVQEIVGCLGWRLTDDEVSALDVISAKLPPAGGAPFENW</sequence>
<evidence type="ECO:0000313" key="4">
    <source>
        <dbReference type="EMBL" id="CAD7700092.1"/>
    </source>
</evidence>
<evidence type="ECO:0000256" key="2">
    <source>
        <dbReference type="SAM" id="MobiDB-lite"/>
    </source>
</evidence>
<dbReference type="AlphaFoldDB" id="A0A8S1J2N3"/>
<dbReference type="InterPro" id="IPR023210">
    <property type="entry name" value="NADP_OxRdtase_dom"/>
</dbReference>
<evidence type="ECO:0000259" key="3">
    <source>
        <dbReference type="Pfam" id="PF00248"/>
    </source>
</evidence>
<keyword evidence="1" id="KW-0560">Oxidoreductase</keyword>
<evidence type="ECO:0000256" key="1">
    <source>
        <dbReference type="ARBA" id="ARBA00023002"/>
    </source>
</evidence>
<dbReference type="Gene3D" id="3.20.20.100">
    <property type="entry name" value="NADP-dependent oxidoreductase domain"/>
    <property type="match status" value="1"/>
</dbReference>
<dbReference type="PANTHER" id="PTHR43625">
    <property type="entry name" value="AFLATOXIN B1 ALDEHYDE REDUCTASE"/>
    <property type="match status" value="1"/>
</dbReference>
<dbReference type="InterPro" id="IPR020471">
    <property type="entry name" value="AKR"/>
</dbReference>
<comment type="caution">
    <text evidence="4">The sequence shown here is derived from an EMBL/GenBank/DDBJ whole genome shotgun (WGS) entry which is preliminary data.</text>
</comment>
<dbReference type="CDD" id="cd19093">
    <property type="entry name" value="AKR_AtPLR-like"/>
    <property type="match status" value="1"/>
</dbReference>
<name>A0A8S1J2N3_9CHLO</name>
<gene>
    <name evidence="4" type="ORF">OSTQU699_LOCUS5451</name>
</gene>
<organism evidence="4 5">
    <name type="scientific">Ostreobium quekettii</name>
    <dbReference type="NCBI Taxonomy" id="121088"/>
    <lineage>
        <taxon>Eukaryota</taxon>
        <taxon>Viridiplantae</taxon>
        <taxon>Chlorophyta</taxon>
        <taxon>core chlorophytes</taxon>
        <taxon>Ulvophyceae</taxon>
        <taxon>TCBD clade</taxon>
        <taxon>Bryopsidales</taxon>
        <taxon>Ostreobineae</taxon>
        <taxon>Ostreobiaceae</taxon>
        <taxon>Ostreobium</taxon>
    </lineage>
</organism>
<dbReference type="InterPro" id="IPR018170">
    <property type="entry name" value="Aldo/ket_reductase_CS"/>
</dbReference>
<dbReference type="Proteomes" id="UP000708148">
    <property type="component" value="Unassembled WGS sequence"/>
</dbReference>
<dbReference type="Pfam" id="PF00248">
    <property type="entry name" value="Aldo_ket_red"/>
    <property type="match status" value="1"/>
</dbReference>
<dbReference type="EMBL" id="CAJHUC010001175">
    <property type="protein sequence ID" value="CAD7700092.1"/>
    <property type="molecule type" value="Genomic_DNA"/>
</dbReference>
<dbReference type="OrthoDB" id="37537at2759"/>
<reference evidence="4" key="1">
    <citation type="submission" date="2020-12" db="EMBL/GenBank/DDBJ databases">
        <authorList>
            <person name="Iha C."/>
        </authorList>
    </citation>
    <scope>NUCLEOTIDE SEQUENCE</scope>
</reference>
<dbReference type="InterPro" id="IPR050791">
    <property type="entry name" value="Aldo-Keto_reductase"/>
</dbReference>
<dbReference type="PROSITE" id="PS00062">
    <property type="entry name" value="ALDOKETO_REDUCTASE_2"/>
    <property type="match status" value="1"/>
</dbReference>
<keyword evidence="5" id="KW-1185">Reference proteome</keyword>
<proteinExistence type="predicted"/>
<dbReference type="PRINTS" id="PR00069">
    <property type="entry name" value="ALDKETRDTASE"/>
</dbReference>
<dbReference type="GO" id="GO:0005737">
    <property type="term" value="C:cytoplasm"/>
    <property type="evidence" value="ECO:0007669"/>
    <property type="project" value="TreeGrafter"/>
</dbReference>